<protein>
    <submittedName>
        <fullName evidence="4">PPE family protein</fullName>
    </submittedName>
</protein>
<gene>
    <name evidence="4" type="ORF">SAMN05421507_104538</name>
</gene>
<dbReference type="Pfam" id="PF00823">
    <property type="entry name" value="PPE"/>
    <property type="match status" value="1"/>
</dbReference>
<evidence type="ECO:0000313" key="5">
    <source>
        <dbReference type="Proteomes" id="UP000199691"/>
    </source>
</evidence>
<feature type="compositionally biased region" description="Low complexity" evidence="2">
    <location>
        <begin position="273"/>
        <end position="289"/>
    </location>
</feature>
<evidence type="ECO:0000256" key="1">
    <source>
        <dbReference type="ARBA" id="ARBA00010652"/>
    </source>
</evidence>
<feature type="compositionally biased region" description="Basic and acidic residues" evidence="2">
    <location>
        <begin position="398"/>
        <end position="407"/>
    </location>
</feature>
<feature type="domain" description="PPE" evidence="3">
    <location>
        <begin position="38"/>
        <end position="144"/>
    </location>
</feature>
<dbReference type="AlphaFoldDB" id="A0A1H0NTQ5"/>
<dbReference type="RefSeq" id="WP_090097688.1">
    <property type="nucleotide sequence ID" value="NZ_FNIX01000004.1"/>
</dbReference>
<evidence type="ECO:0000313" key="4">
    <source>
        <dbReference type="EMBL" id="SDO96039.1"/>
    </source>
</evidence>
<reference evidence="5" key="1">
    <citation type="submission" date="2016-10" db="EMBL/GenBank/DDBJ databases">
        <authorList>
            <person name="Varghese N."/>
            <person name="Submissions S."/>
        </authorList>
    </citation>
    <scope>NUCLEOTIDE SEQUENCE [LARGE SCALE GENOMIC DNA]</scope>
    <source>
        <strain evidence="5">CGMCC 4.6609</strain>
    </source>
</reference>
<feature type="compositionally biased region" description="Gly residues" evidence="2">
    <location>
        <begin position="294"/>
        <end position="317"/>
    </location>
</feature>
<keyword evidence="5" id="KW-1185">Reference proteome</keyword>
<comment type="similarity">
    <text evidence="1">Belongs to the mycobacterial PPE family.</text>
</comment>
<organism evidence="4 5">
    <name type="scientific">Lentzea jiangxiensis</name>
    <dbReference type="NCBI Taxonomy" id="641025"/>
    <lineage>
        <taxon>Bacteria</taxon>
        <taxon>Bacillati</taxon>
        <taxon>Actinomycetota</taxon>
        <taxon>Actinomycetes</taxon>
        <taxon>Pseudonocardiales</taxon>
        <taxon>Pseudonocardiaceae</taxon>
        <taxon>Lentzea</taxon>
    </lineage>
</organism>
<dbReference type="InterPro" id="IPR038332">
    <property type="entry name" value="PPE_sf"/>
</dbReference>
<dbReference type="InterPro" id="IPR000030">
    <property type="entry name" value="PPE_dom"/>
</dbReference>
<feature type="compositionally biased region" description="Pro residues" evidence="2">
    <location>
        <begin position="241"/>
        <end position="250"/>
    </location>
</feature>
<sequence>MSQGSNDNKGNGNRDDRSSNHHHDDHKYDRSDLHEPVDWMTYTHEQLYNMVHTGVNLDGAQTAAANWQKIGEDIAGVRASLLKAVEDSAVGWDSESARLARDGLTEVTNWVDDTANYATKVSVAITTETSNVEAARAAMPPPPAAPQPPVPTDAVVQRPILTPQDRFDQVDGFTSVKDPRLVAGTSTVPGEFAGFETIGTSPVDALAANDASHRRAADVMAAFQRNSAAVDQTVPAQFTPPVNPINPTPAGPEIGGTRTPGTPPDGTAGGATGAPVATGTQNQNRGTTNASSRFGGGGGGGGGGGRGGAGGAGGFRGGMARPFGSGSGNQGAAGGAGAGGAAASSGGAAGVSDGPRGGAGGAAAAASSTTGGGQTKAFQNPLAMGGAPMAAGAPAAGGRDDSREHKTASYLEEDDNVFGLDRKAAPPVIGQ</sequence>
<feature type="region of interest" description="Disordered" evidence="2">
    <location>
        <begin position="236"/>
        <end position="431"/>
    </location>
</feature>
<dbReference type="Proteomes" id="UP000199691">
    <property type="component" value="Unassembled WGS sequence"/>
</dbReference>
<feature type="compositionally biased region" description="Gly residues" evidence="2">
    <location>
        <begin position="325"/>
        <end position="340"/>
    </location>
</feature>
<feature type="compositionally biased region" description="Low complexity" evidence="2">
    <location>
        <begin position="383"/>
        <end position="397"/>
    </location>
</feature>
<dbReference type="Gene3D" id="1.20.1260.20">
    <property type="entry name" value="PPE superfamily"/>
    <property type="match status" value="1"/>
</dbReference>
<evidence type="ECO:0000259" key="3">
    <source>
        <dbReference type="Pfam" id="PF00823"/>
    </source>
</evidence>
<feature type="compositionally biased region" description="Low complexity" evidence="2">
    <location>
        <begin position="1"/>
        <end position="11"/>
    </location>
</feature>
<accession>A0A1H0NTQ5</accession>
<feature type="region of interest" description="Disordered" evidence="2">
    <location>
        <begin position="1"/>
        <end position="30"/>
    </location>
</feature>
<dbReference type="SUPFAM" id="SSF140459">
    <property type="entry name" value="PE/PPE dimer-like"/>
    <property type="match status" value="1"/>
</dbReference>
<dbReference type="STRING" id="641025.SAMN05421507_104538"/>
<dbReference type="OrthoDB" id="3681508at2"/>
<feature type="compositionally biased region" description="Low complexity" evidence="2">
    <location>
        <begin position="255"/>
        <end position="266"/>
    </location>
</feature>
<proteinExistence type="inferred from homology"/>
<evidence type="ECO:0000256" key="2">
    <source>
        <dbReference type="SAM" id="MobiDB-lite"/>
    </source>
</evidence>
<dbReference type="EMBL" id="FNIX01000004">
    <property type="protein sequence ID" value="SDO96039.1"/>
    <property type="molecule type" value="Genomic_DNA"/>
</dbReference>
<feature type="compositionally biased region" description="Basic and acidic residues" evidence="2">
    <location>
        <begin position="12"/>
        <end position="30"/>
    </location>
</feature>
<name>A0A1H0NTQ5_9PSEU</name>